<dbReference type="PANTHER" id="PTHR42753">
    <property type="entry name" value="MITOCHONDRIAL RIBOSOME PROTEIN L39/PROLYL-TRNA LIGASE FAMILY MEMBER"/>
    <property type="match status" value="1"/>
</dbReference>
<dbReference type="Gene3D" id="3.30.980.10">
    <property type="entry name" value="Threonyl-trna Synthetase, Chain A, domain 2"/>
    <property type="match status" value="1"/>
</dbReference>
<reference evidence="1" key="2">
    <citation type="submission" date="2025-08" db="UniProtKB">
        <authorList>
            <consortium name="Ensembl"/>
        </authorList>
    </citation>
    <scope>IDENTIFICATION</scope>
</reference>
<proteinExistence type="predicted"/>
<dbReference type="Gene3D" id="3.10.20.30">
    <property type="match status" value="1"/>
</dbReference>
<accession>H2YQ00</accession>
<evidence type="ECO:0000313" key="2">
    <source>
        <dbReference type="Proteomes" id="UP000007875"/>
    </source>
</evidence>
<organism evidence="1 2">
    <name type="scientific">Ciona savignyi</name>
    <name type="common">Pacific transparent sea squirt</name>
    <dbReference type="NCBI Taxonomy" id="51511"/>
    <lineage>
        <taxon>Eukaryota</taxon>
        <taxon>Metazoa</taxon>
        <taxon>Chordata</taxon>
        <taxon>Tunicata</taxon>
        <taxon>Ascidiacea</taxon>
        <taxon>Phlebobranchia</taxon>
        <taxon>Cionidae</taxon>
        <taxon>Ciona</taxon>
    </lineage>
</organism>
<dbReference type="AlphaFoldDB" id="H2YQ00"/>
<dbReference type="GO" id="GO:0005739">
    <property type="term" value="C:mitochondrion"/>
    <property type="evidence" value="ECO:0007669"/>
    <property type="project" value="TreeGrafter"/>
</dbReference>
<reference evidence="1" key="3">
    <citation type="submission" date="2025-09" db="UniProtKB">
        <authorList>
            <consortium name="Ensembl"/>
        </authorList>
    </citation>
    <scope>IDENTIFICATION</scope>
</reference>
<reference evidence="2" key="1">
    <citation type="submission" date="2003-08" db="EMBL/GenBank/DDBJ databases">
        <authorList>
            <person name="Birren B."/>
            <person name="Nusbaum C."/>
            <person name="Abebe A."/>
            <person name="Abouelleil A."/>
            <person name="Adekoya E."/>
            <person name="Ait-zahra M."/>
            <person name="Allen N."/>
            <person name="Allen T."/>
            <person name="An P."/>
            <person name="Anderson M."/>
            <person name="Anderson S."/>
            <person name="Arachchi H."/>
            <person name="Armbruster J."/>
            <person name="Bachantsang P."/>
            <person name="Baldwin J."/>
            <person name="Barry A."/>
            <person name="Bayul T."/>
            <person name="Blitshsteyn B."/>
            <person name="Bloom T."/>
            <person name="Blye J."/>
            <person name="Boguslavskiy L."/>
            <person name="Borowsky M."/>
            <person name="Boukhgalter B."/>
            <person name="Brunache A."/>
            <person name="Butler J."/>
            <person name="Calixte N."/>
            <person name="Calvo S."/>
            <person name="Camarata J."/>
            <person name="Campo K."/>
            <person name="Chang J."/>
            <person name="Cheshatsang Y."/>
            <person name="Citroen M."/>
            <person name="Collymore A."/>
            <person name="Considine T."/>
            <person name="Cook A."/>
            <person name="Cooke P."/>
            <person name="Corum B."/>
            <person name="Cuomo C."/>
            <person name="David R."/>
            <person name="Dawoe T."/>
            <person name="Degray S."/>
            <person name="Dodge S."/>
            <person name="Dooley K."/>
            <person name="Dorje P."/>
            <person name="Dorjee K."/>
            <person name="Dorris L."/>
            <person name="Duffey N."/>
            <person name="Dupes A."/>
            <person name="Elkins T."/>
            <person name="Engels R."/>
            <person name="Erickson J."/>
            <person name="Farina A."/>
            <person name="Faro S."/>
            <person name="Ferreira P."/>
            <person name="Fischer H."/>
            <person name="Fitzgerald M."/>
            <person name="Foley K."/>
            <person name="Gage D."/>
            <person name="Galagan J."/>
            <person name="Gearin G."/>
            <person name="Gnerre S."/>
            <person name="Gnirke A."/>
            <person name="Goyette A."/>
            <person name="Graham J."/>
            <person name="Grandbois E."/>
            <person name="Gyaltsen K."/>
            <person name="Hafez N."/>
            <person name="Hagopian D."/>
            <person name="Hagos B."/>
            <person name="Hall J."/>
            <person name="Hatcher B."/>
            <person name="Heller A."/>
            <person name="Higgins H."/>
            <person name="Honan T."/>
            <person name="Horn A."/>
            <person name="Houde N."/>
            <person name="Hughes L."/>
            <person name="Hulme W."/>
            <person name="Husby E."/>
            <person name="Iliev I."/>
            <person name="Jaffe D."/>
            <person name="Jones C."/>
            <person name="Kamal M."/>
            <person name="Kamat A."/>
            <person name="Kamvysselis M."/>
            <person name="Karlsson E."/>
            <person name="Kells C."/>
            <person name="Kieu A."/>
            <person name="Kisner P."/>
            <person name="Kodira C."/>
            <person name="Kulbokas E."/>
            <person name="Labutti K."/>
            <person name="Lama D."/>
            <person name="Landers T."/>
            <person name="Leger J."/>
            <person name="Levine S."/>
            <person name="Lewis D."/>
            <person name="Lewis T."/>
            <person name="Lindblad-toh K."/>
            <person name="Liu X."/>
            <person name="Lokyitsang T."/>
            <person name="Lokyitsang Y."/>
            <person name="Lucien O."/>
            <person name="Lui A."/>
            <person name="Ma L.J."/>
            <person name="Mabbitt R."/>
            <person name="Macdonald J."/>
            <person name="Maclean C."/>
            <person name="Major J."/>
            <person name="Manning J."/>
            <person name="Marabella R."/>
            <person name="Maru K."/>
            <person name="Matthews C."/>
            <person name="Mauceli E."/>
            <person name="Mccarthy M."/>
            <person name="Mcdonough S."/>
            <person name="Mcghee T."/>
            <person name="Meldrim J."/>
            <person name="Meneus L."/>
            <person name="Mesirov J."/>
            <person name="Mihalev A."/>
            <person name="Mihova T."/>
            <person name="Mikkelsen T."/>
            <person name="Mlenga V."/>
            <person name="Moru K."/>
            <person name="Mozes J."/>
            <person name="Mulrain L."/>
            <person name="Munson G."/>
            <person name="Naylor J."/>
            <person name="Newes C."/>
            <person name="Nguyen C."/>
            <person name="Nguyen N."/>
            <person name="Nguyen T."/>
            <person name="Nicol R."/>
            <person name="Nielsen C."/>
            <person name="Nizzari M."/>
            <person name="Norbu C."/>
            <person name="Norbu N."/>
            <person name="O'donnell P."/>
            <person name="Okoawo O."/>
            <person name="O'leary S."/>
            <person name="Omotosho B."/>
            <person name="O'neill K."/>
            <person name="Osman S."/>
            <person name="Parker S."/>
            <person name="Perrin D."/>
            <person name="Phunkhang P."/>
            <person name="Piqani B."/>
            <person name="Purcell S."/>
            <person name="Rachupka T."/>
            <person name="Ramasamy U."/>
            <person name="Rameau R."/>
            <person name="Ray V."/>
            <person name="Raymond C."/>
            <person name="Retta R."/>
            <person name="Richardson S."/>
            <person name="Rise C."/>
            <person name="Rodriguez J."/>
            <person name="Rogers J."/>
            <person name="Rogov P."/>
            <person name="Rutman M."/>
            <person name="Schupbach R."/>
            <person name="Seaman C."/>
            <person name="Settipalli S."/>
            <person name="Sharpe T."/>
            <person name="Sheridan J."/>
            <person name="Sherpa N."/>
            <person name="Shi J."/>
            <person name="Smirnov S."/>
            <person name="Smith C."/>
            <person name="Sougnez C."/>
            <person name="Spencer B."/>
            <person name="Stalker J."/>
            <person name="Stange-thomann N."/>
            <person name="Stavropoulos S."/>
            <person name="Stetson K."/>
            <person name="Stone C."/>
            <person name="Stone S."/>
            <person name="Stubbs M."/>
            <person name="Talamas J."/>
            <person name="Tchuinga P."/>
            <person name="Tenzing P."/>
            <person name="Tesfaye S."/>
            <person name="Theodore J."/>
            <person name="Thoulutsang Y."/>
            <person name="Topham K."/>
            <person name="Towey S."/>
            <person name="Tsamla T."/>
            <person name="Tsomo N."/>
            <person name="Vallee D."/>
            <person name="Vassiliev H."/>
            <person name="Venkataraman V."/>
            <person name="Vinson J."/>
            <person name="Vo A."/>
            <person name="Wade C."/>
            <person name="Wang S."/>
            <person name="Wangchuk T."/>
            <person name="Wangdi T."/>
            <person name="Whittaker C."/>
            <person name="Wilkinson J."/>
            <person name="Wu Y."/>
            <person name="Wyman D."/>
            <person name="Yadav S."/>
            <person name="Yang S."/>
            <person name="Yang X."/>
            <person name="Yeager S."/>
            <person name="Yee E."/>
            <person name="Young G."/>
            <person name="Zainoun J."/>
            <person name="Zembeck L."/>
            <person name="Zimmer A."/>
            <person name="Zody M."/>
            <person name="Lander E."/>
        </authorList>
    </citation>
    <scope>NUCLEOTIDE SEQUENCE [LARGE SCALE GENOMIC DNA]</scope>
</reference>
<dbReference type="Proteomes" id="UP000007875">
    <property type="component" value="Unassembled WGS sequence"/>
</dbReference>
<dbReference type="GO" id="GO:0000166">
    <property type="term" value="F:nucleotide binding"/>
    <property type="evidence" value="ECO:0007669"/>
    <property type="project" value="InterPro"/>
</dbReference>
<sequence length="443" mass="51036">MNLTKNLTLISNLIHPRTAQKGLLIYNEVRNVAKLSLCAAHRIDHDESKSLESRHKGETQRRNLLFDEIKREQLSNRVPRIEKIEVKYKGRGLADDAVMFMNRHLSTPYHCAMHISSSVANSAVLAVVTPSDAQPNSKVTAVQAKHDGEVSATEAAQPEPILWDLHHPLQYNCSMELLRFNMDNKNQRRHQEVNKAYWRTCSVILGAIAREAFKENQKVGVLKIPEVSVENGAFCCDLILDPKMRGWKVKEEDLLFLSKVARRIVSKNLKFERLDVETELARDVFKHDEHRLHTIAEMATQQGDDEVISMYRFGEHIEVCEGPLISDTFKIFHFVVTALHKLGSNTWRMQGLSLPEELKVQHTVWSLLESRARKLVKEDLPDKVESDESDERIKTDESDDTKFNLHRYDSIENRTKIRSKSSGQWLQKEWAEPQGMIDIQRCD</sequence>
<dbReference type="SUPFAM" id="SSF55186">
    <property type="entry name" value="ThrRS/AlaRS common domain"/>
    <property type="match status" value="1"/>
</dbReference>
<dbReference type="PANTHER" id="PTHR42753:SF9">
    <property type="entry name" value="LARGE RIBOSOMAL SUBUNIT PROTEIN ML39"/>
    <property type="match status" value="1"/>
</dbReference>
<dbReference type="Ensembl" id="ENSCSAVT00000007505.1">
    <property type="protein sequence ID" value="ENSCSAVP00000007408.1"/>
    <property type="gene ID" value="ENSCSAVG00000004428.1"/>
</dbReference>
<dbReference type="HOGENOM" id="CLU_618143_0_0_1"/>
<evidence type="ECO:0000313" key="1">
    <source>
        <dbReference type="Ensembl" id="ENSCSAVP00000007408.1"/>
    </source>
</evidence>
<dbReference type="InterPro" id="IPR018163">
    <property type="entry name" value="Thr/Ala-tRNA-synth_IIc_edit"/>
</dbReference>
<name>H2YQ00_CIOSA</name>
<protein>
    <recommendedName>
        <fullName evidence="3">TGS domain-containing protein</fullName>
    </recommendedName>
</protein>
<dbReference type="STRING" id="51511.ENSCSAVP00000007408"/>
<dbReference type="OMA" id="WETIVIN"/>
<dbReference type="InterPro" id="IPR050062">
    <property type="entry name" value="Pro-tRNA_synthetase"/>
</dbReference>
<dbReference type="FunCoup" id="H2YQ00">
    <property type="interactions" value="369"/>
</dbReference>
<keyword evidence="2" id="KW-1185">Reference proteome</keyword>
<dbReference type="GeneTree" id="ENSGT00940000156271"/>
<dbReference type="InParanoid" id="H2YQ00"/>
<dbReference type="InterPro" id="IPR012675">
    <property type="entry name" value="Beta-grasp_dom_sf"/>
</dbReference>
<dbReference type="GO" id="GO:0003723">
    <property type="term" value="F:RNA binding"/>
    <property type="evidence" value="ECO:0007669"/>
    <property type="project" value="TreeGrafter"/>
</dbReference>
<evidence type="ECO:0008006" key="3">
    <source>
        <dbReference type="Google" id="ProtNLM"/>
    </source>
</evidence>
<dbReference type="eggNOG" id="KOG1637">
    <property type="taxonomic scope" value="Eukaryota"/>
</dbReference>